<dbReference type="Proteomes" id="UP001239994">
    <property type="component" value="Unassembled WGS sequence"/>
</dbReference>
<dbReference type="Pfam" id="PF13873">
    <property type="entry name" value="Myb_DNA-bind_5"/>
    <property type="match status" value="1"/>
</dbReference>
<gene>
    <name evidence="3" type="ORF">P4O66_009371</name>
</gene>
<feature type="region of interest" description="Disordered" evidence="1">
    <location>
        <begin position="191"/>
        <end position="223"/>
    </location>
</feature>
<dbReference type="Gene3D" id="1.10.10.60">
    <property type="entry name" value="Homeodomain-like"/>
    <property type="match status" value="1"/>
</dbReference>
<name>A0AAD9DW99_9TELE</name>
<evidence type="ECO:0000313" key="3">
    <source>
        <dbReference type="EMBL" id="KAK1796306.1"/>
    </source>
</evidence>
<dbReference type="EMBL" id="JAROKS010000015">
    <property type="protein sequence ID" value="KAK1796306.1"/>
    <property type="molecule type" value="Genomic_DNA"/>
</dbReference>
<feature type="non-terminal residue" evidence="3">
    <location>
        <position position="1"/>
    </location>
</feature>
<dbReference type="PROSITE" id="PS50090">
    <property type="entry name" value="MYB_LIKE"/>
    <property type="match status" value="1"/>
</dbReference>
<feature type="compositionally biased region" description="Basic residues" evidence="1">
    <location>
        <begin position="1"/>
        <end position="18"/>
    </location>
</feature>
<organism evidence="3 4">
    <name type="scientific">Electrophorus voltai</name>
    <dbReference type="NCBI Taxonomy" id="2609070"/>
    <lineage>
        <taxon>Eukaryota</taxon>
        <taxon>Metazoa</taxon>
        <taxon>Chordata</taxon>
        <taxon>Craniata</taxon>
        <taxon>Vertebrata</taxon>
        <taxon>Euteleostomi</taxon>
        <taxon>Actinopterygii</taxon>
        <taxon>Neopterygii</taxon>
        <taxon>Teleostei</taxon>
        <taxon>Ostariophysi</taxon>
        <taxon>Gymnotiformes</taxon>
        <taxon>Gymnotoidei</taxon>
        <taxon>Gymnotidae</taxon>
        <taxon>Electrophorus</taxon>
    </lineage>
</organism>
<protein>
    <recommendedName>
        <fullName evidence="2">Myb-like domain-containing protein</fullName>
    </recommendedName>
</protein>
<feature type="region of interest" description="Disordered" evidence="1">
    <location>
        <begin position="1"/>
        <end position="20"/>
    </location>
</feature>
<reference evidence="3" key="1">
    <citation type="submission" date="2023-03" db="EMBL/GenBank/DDBJ databases">
        <title>Electrophorus voltai genome.</title>
        <authorList>
            <person name="Bian C."/>
        </authorList>
    </citation>
    <scope>NUCLEOTIDE SEQUENCE</scope>
    <source>
        <strain evidence="3">CB-2022</strain>
        <tissue evidence="3">Muscle</tissue>
    </source>
</reference>
<accession>A0AAD9DW99</accession>
<keyword evidence="4" id="KW-1185">Reference proteome</keyword>
<comment type="caution">
    <text evidence="3">The sequence shown here is derived from an EMBL/GenBank/DDBJ whole genome shotgun (WGS) entry which is preliminary data.</text>
</comment>
<dbReference type="InterPro" id="IPR001005">
    <property type="entry name" value="SANT/Myb"/>
</dbReference>
<dbReference type="AlphaFoldDB" id="A0AAD9DW99"/>
<sequence>NGKIKGKSKNLRRRKPKKGPGSLCSLLAFIWGQKGPRYEMAMRPRKPNWSTEQKLLLVQLVKTRREDVLTGRHSCRELATTRRWAWDEIAEEISTAYPDVPRTGKECERHWFVELAKAKEAMVTHKSLSGKELAELINPVTKLVIEILKLQRKEAELKGRLEEESTTFQEEEEEQVEVKYLLAPVAPVTHTELPDNHMSNNSQDTAPVSPPCSTSPSAEKRDLELSVLRRQERVLQLQEEYYSLKIKHLKARMLMDL</sequence>
<dbReference type="InterPro" id="IPR028002">
    <property type="entry name" value="Myb_DNA-bind_5"/>
</dbReference>
<feature type="compositionally biased region" description="Polar residues" evidence="1">
    <location>
        <begin position="197"/>
        <end position="217"/>
    </location>
</feature>
<evidence type="ECO:0000313" key="4">
    <source>
        <dbReference type="Proteomes" id="UP001239994"/>
    </source>
</evidence>
<evidence type="ECO:0000259" key="2">
    <source>
        <dbReference type="PROSITE" id="PS50090"/>
    </source>
</evidence>
<feature type="domain" description="Myb-like" evidence="2">
    <location>
        <begin position="41"/>
        <end position="115"/>
    </location>
</feature>
<proteinExistence type="predicted"/>
<evidence type="ECO:0000256" key="1">
    <source>
        <dbReference type="SAM" id="MobiDB-lite"/>
    </source>
</evidence>